<feature type="transmembrane region" description="Helical" evidence="14">
    <location>
        <begin position="168"/>
        <end position="189"/>
    </location>
</feature>
<evidence type="ECO:0000256" key="4">
    <source>
        <dbReference type="ARBA" id="ARBA00011648"/>
    </source>
</evidence>
<feature type="transmembrane region" description="Helical" evidence="14">
    <location>
        <begin position="97"/>
        <end position="117"/>
    </location>
</feature>
<dbReference type="AlphaFoldDB" id="A0A977TL95"/>
<evidence type="ECO:0000256" key="1">
    <source>
        <dbReference type="ARBA" id="ARBA00002070"/>
    </source>
</evidence>
<geneLocation type="mitochondrion" evidence="15"/>
<feature type="transmembrane region" description="Helical" evidence="14">
    <location>
        <begin position="68"/>
        <end position="91"/>
    </location>
</feature>
<dbReference type="EMBL" id="ON964462">
    <property type="protein sequence ID" value="UXW93481.1"/>
    <property type="molecule type" value="Genomic_DNA"/>
</dbReference>
<evidence type="ECO:0000256" key="10">
    <source>
        <dbReference type="ARBA" id="ARBA00023065"/>
    </source>
</evidence>
<evidence type="ECO:0000256" key="6">
    <source>
        <dbReference type="ARBA" id="ARBA00022547"/>
    </source>
</evidence>
<dbReference type="GO" id="GO:0045259">
    <property type="term" value="C:proton-transporting ATP synthase complex"/>
    <property type="evidence" value="ECO:0007669"/>
    <property type="project" value="UniProtKB-KW"/>
</dbReference>
<dbReference type="GO" id="GO:0046933">
    <property type="term" value="F:proton-transporting ATP synthase activity, rotational mechanism"/>
    <property type="evidence" value="ECO:0007669"/>
    <property type="project" value="TreeGrafter"/>
</dbReference>
<comment type="subunit">
    <text evidence="4">F-type ATPases have 2 components, CF(1) - the catalytic core - and CF(0) - the membrane proton channel. CF(1) has five subunits: alpha(3), beta(3), gamma(1), delta(1), epsilon(1). CF(0) has three main subunits: a, b and c.</text>
</comment>
<evidence type="ECO:0000256" key="9">
    <source>
        <dbReference type="ARBA" id="ARBA00022989"/>
    </source>
</evidence>
<evidence type="ECO:0000256" key="12">
    <source>
        <dbReference type="ARBA" id="ARBA00023310"/>
    </source>
</evidence>
<accession>A0A977TL95</accession>
<name>A0A977TL95_9HYME</name>
<dbReference type="Gene3D" id="1.20.120.220">
    <property type="entry name" value="ATP synthase, F0 complex, subunit A"/>
    <property type="match status" value="1"/>
</dbReference>
<dbReference type="PRINTS" id="PR00123">
    <property type="entry name" value="ATPASEA"/>
</dbReference>
<keyword evidence="10" id="KW-0406">Ion transport</keyword>
<dbReference type="InterPro" id="IPR023011">
    <property type="entry name" value="ATP_synth_F0_asu_AS"/>
</dbReference>
<gene>
    <name evidence="15" type="primary">ATP6</name>
</gene>
<dbReference type="GO" id="GO:0005743">
    <property type="term" value="C:mitochondrial inner membrane"/>
    <property type="evidence" value="ECO:0007669"/>
    <property type="project" value="UniProtKB-SubCell"/>
</dbReference>
<dbReference type="Pfam" id="PF00119">
    <property type="entry name" value="ATP-synt_A"/>
    <property type="match status" value="1"/>
</dbReference>
<keyword evidence="7 14" id="KW-0812">Transmembrane</keyword>
<evidence type="ECO:0000256" key="2">
    <source>
        <dbReference type="ARBA" id="ARBA00004141"/>
    </source>
</evidence>
<evidence type="ECO:0000256" key="11">
    <source>
        <dbReference type="ARBA" id="ARBA00023136"/>
    </source>
</evidence>
<comment type="subcellular location">
    <subcellularLocation>
        <location evidence="2">Membrane</location>
        <topology evidence="2">Multi-pass membrane protein</topology>
    </subcellularLocation>
    <subcellularLocation>
        <location evidence="13">Mitochondrion inner membrane</location>
        <topology evidence="13">Multi-pass membrane protein</topology>
    </subcellularLocation>
</comment>
<keyword evidence="8" id="KW-0375">Hydrogen ion transport</keyword>
<evidence type="ECO:0000256" key="3">
    <source>
        <dbReference type="ARBA" id="ARBA00006810"/>
    </source>
</evidence>
<evidence type="ECO:0000313" key="15">
    <source>
        <dbReference type="EMBL" id="UXW93481.1"/>
    </source>
</evidence>
<dbReference type="PROSITE" id="PS00449">
    <property type="entry name" value="ATPASE_A"/>
    <property type="match status" value="1"/>
</dbReference>
<keyword evidence="9 14" id="KW-1133">Transmembrane helix</keyword>
<evidence type="ECO:0000256" key="13">
    <source>
        <dbReference type="RuleBase" id="RU004450"/>
    </source>
</evidence>
<keyword evidence="6" id="KW-0138">CF(0)</keyword>
<sequence>MMMNLFASFDPMTSPMNLSLNWLSTFLGVLILPFTYWLYPNRLSIMYYTPMSTLNKEMKILMNNKEASLLFITLFMLIFYNNFLGLFPYIFTSSSHLTFSLSLALPLWLSFNLYGWINNMIHMFSHLVPQNTPPMLMPFMVLIETTSNLIRTITLSVRLTANMIAGHLLLILLSSMGINLNLLLLPMLFLTQILLLILESAVTLIQSYVFTILSVLYSNEVN</sequence>
<keyword evidence="5" id="KW-0813">Transport</keyword>
<reference evidence="15" key="1">
    <citation type="journal article" date="2022" name="Insects">
        <title>Phylogenomic Analyses of the Tenthredinoidea Support the Familial Rank of Athaliidae (Insecta, Tenthredinoidea).</title>
        <authorList>
            <person name="Niu G."/>
            <person name="Budak M."/>
            <person name="Korkmaz E.M."/>
            <person name="Dogan O."/>
            <person name="Nel A."/>
            <person name="Wan S."/>
            <person name="Cai C."/>
            <person name="Jouault C."/>
            <person name="Li M."/>
            <person name="Wei M."/>
        </authorList>
    </citation>
    <scope>NUCLEOTIDE SEQUENCE</scope>
</reference>
<feature type="transmembrane region" description="Helical" evidence="14">
    <location>
        <begin position="20"/>
        <end position="39"/>
    </location>
</feature>
<keyword evidence="11 14" id="KW-0472">Membrane</keyword>
<protein>
    <recommendedName>
        <fullName evidence="13">ATP synthase subunit a</fullName>
    </recommendedName>
</protein>
<feature type="transmembrane region" description="Helical" evidence="14">
    <location>
        <begin position="195"/>
        <end position="217"/>
    </location>
</feature>
<keyword evidence="15" id="KW-0496">Mitochondrion</keyword>
<evidence type="ECO:0000256" key="7">
    <source>
        <dbReference type="ARBA" id="ARBA00022692"/>
    </source>
</evidence>
<evidence type="ECO:0000256" key="8">
    <source>
        <dbReference type="ARBA" id="ARBA00022781"/>
    </source>
</evidence>
<organism evidence="15">
    <name type="scientific">Runaria sp. 'striata'</name>
    <dbReference type="NCBI Taxonomy" id="2950365"/>
    <lineage>
        <taxon>Eukaryota</taxon>
        <taxon>Metazoa</taxon>
        <taxon>Ecdysozoa</taxon>
        <taxon>Arthropoda</taxon>
        <taxon>Hexapoda</taxon>
        <taxon>Insecta</taxon>
        <taxon>Pterygota</taxon>
        <taxon>Neoptera</taxon>
        <taxon>Endopterygota</taxon>
        <taxon>Hymenoptera</taxon>
        <taxon>Tenthredinoidea</taxon>
        <taxon>Blasticotomidae</taxon>
        <taxon>Runaria</taxon>
    </lineage>
</organism>
<comment type="function">
    <text evidence="1">Mitochondrial membrane ATP synthase (F(1)F(0) ATP synthase or Complex V) produces ATP from ADP in the presence of a proton gradient across the membrane which is generated by electron transport complexes of the respiratory chain. F-type ATPases consist of two structural domains, F(1) - containing the extramembraneous catalytic core and F(0) - containing the membrane proton channel, linked together by a central stalk and a peripheral stalk. During catalysis, ATP synthesis in the catalytic domain of F(1) is coupled via a rotary mechanism of the central stalk subunits to proton translocation. Key component of the proton channel; it may play a direct role in the translocation of protons across the membrane.</text>
</comment>
<dbReference type="SUPFAM" id="SSF81336">
    <property type="entry name" value="F1F0 ATP synthase subunit A"/>
    <property type="match status" value="1"/>
</dbReference>
<comment type="similarity">
    <text evidence="3">Belongs to the ATPase A chain family.</text>
</comment>
<dbReference type="NCBIfam" id="TIGR01131">
    <property type="entry name" value="ATP_synt_6_or_A"/>
    <property type="match status" value="1"/>
</dbReference>
<proteinExistence type="inferred from homology"/>
<reference evidence="15" key="2">
    <citation type="submission" date="2022-07" db="EMBL/GenBank/DDBJ databases">
        <authorList>
            <person name="Niu G."/>
        </authorList>
    </citation>
    <scope>NUCLEOTIDE SEQUENCE</scope>
</reference>
<keyword evidence="12" id="KW-0066">ATP synthesis</keyword>
<evidence type="ECO:0000256" key="5">
    <source>
        <dbReference type="ARBA" id="ARBA00022448"/>
    </source>
</evidence>
<dbReference type="CDD" id="cd00310">
    <property type="entry name" value="ATP-synt_Fo_a_6"/>
    <property type="match status" value="1"/>
</dbReference>
<dbReference type="InterPro" id="IPR045083">
    <property type="entry name" value="ATP_synth_F0_asu_bact/mt"/>
</dbReference>
<dbReference type="InterPro" id="IPR035908">
    <property type="entry name" value="F0_ATP_A_sf"/>
</dbReference>
<dbReference type="InterPro" id="IPR000568">
    <property type="entry name" value="ATP_synth_F0_asu"/>
</dbReference>
<dbReference type="PANTHER" id="PTHR11410">
    <property type="entry name" value="ATP SYNTHASE SUBUNIT A"/>
    <property type="match status" value="1"/>
</dbReference>
<dbReference type="PANTHER" id="PTHR11410:SF0">
    <property type="entry name" value="ATP SYNTHASE SUBUNIT A"/>
    <property type="match status" value="1"/>
</dbReference>
<evidence type="ECO:0000256" key="14">
    <source>
        <dbReference type="SAM" id="Phobius"/>
    </source>
</evidence>